<keyword evidence="3 8" id="KW-0813">Transport</keyword>
<keyword evidence="6 8" id="KW-0139">CF(1)</keyword>
<evidence type="ECO:0000256" key="4">
    <source>
        <dbReference type="ARBA" id="ARBA00023065"/>
    </source>
</evidence>
<evidence type="ECO:0000256" key="8">
    <source>
        <dbReference type="HAMAP-Rule" id="MF_00530"/>
    </source>
</evidence>
<dbReference type="PANTHER" id="PTHR13822:SF10">
    <property type="entry name" value="ATP SYNTHASE EPSILON CHAIN, CHLOROPLASTIC"/>
    <property type="match status" value="1"/>
</dbReference>
<evidence type="ECO:0000313" key="12">
    <source>
        <dbReference type="Proteomes" id="UP000830835"/>
    </source>
</evidence>
<keyword evidence="7 8" id="KW-0066">ATP synthesis</keyword>
<dbReference type="SUPFAM" id="SSF51344">
    <property type="entry name" value="Epsilon subunit of F1F0-ATP synthase N-terminal domain"/>
    <property type="match status" value="1"/>
</dbReference>
<keyword evidence="5 8" id="KW-0472">Membrane</keyword>
<protein>
    <recommendedName>
        <fullName evidence="8">ATP synthase epsilon chain</fullName>
    </recommendedName>
    <alternativeName>
        <fullName evidence="8">ATP synthase F1 sector epsilon subunit</fullName>
    </alternativeName>
    <alternativeName>
        <fullName evidence="8">F-ATPase epsilon subunit</fullName>
    </alternativeName>
</protein>
<dbReference type="NCBIfam" id="NF009977">
    <property type="entry name" value="PRK13442.1"/>
    <property type="match status" value="1"/>
</dbReference>
<reference evidence="11" key="1">
    <citation type="submission" date="2021-02" db="EMBL/GenBank/DDBJ databases">
        <title>The CRISPR/cas machinery reduction and long-range gene transfer in the hot spring cyanobacterium Synechococcus.</title>
        <authorList>
            <person name="Dvorak P."/>
            <person name="Jahodarova E."/>
            <person name="Hasler P."/>
            <person name="Poulickova A."/>
        </authorList>
    </citation>
    <scope>NUCLEOTIDE SEQUENCE</scope>
    <source>
        <strain evidence="11">Rupite</strain>
    </source>
</reference>
<keyword evidence="12" id="KW-1185">Reference proteome</keyword>
<keyword evidence="8" id="KW-0375">Hydrogen ion transport</keyword>
<evidence type="ECO:0000256" key="3">
    <source>
        <dbReference type="ARBA" id="ARBA00022448"/>
    </source>
</evidence>
<name>A0ABT0C6T2_THEVL</name>
<comment type="caution">
    <text evidence="11">The sequence shown here is derived from an EMBL/GenBank/DDBJ whole genome shotgun (WGS) entry which is preliminary data.</text>
</comment>
<dbReference type="EMBL" id="JAFIRA010000001">
    <property type="protein sequence ID" value="MCJ2541466.1"/>
    <property type="molecule type" value="Genomic_DNA"/>
</dbReference>
<evidence type="ECO:0000256" key="2">
    <source>
        <dbReference type="ARBA" id="ARBA00005712"/>
    </source>
</evidence>
<sequence length="135" mass="14255">MTLTVRVITPDRTVWDAPSEEVILPATSGQLGILTGHAPLLTAIGNGVMRVRAGGKWSAIAVMGGFAEVENNEVTILVNRAEMGDKVDKAAAQAVLSEASRVLSSSNDKQERLQAKLDQQRATALIQAAEMGSKS</sequence>
<dbReference type="InterPro" id="IPR020546">
    <property type="entry name" value="ATP_synth_F1_dsu/esu_N"/>
</dbReference>
<evidence type="ECO:0000256" key="1">
    <source>
        <dbReference type="ARBA" id="ARBA00004184"/>
    </source>
</evidence>
<evidence type="ECO:0000259" key="10">
    <source>
        <dbReference type="Pfam" id="PF02823"/>
    </source>
</evidence>
<dbReference type="RefSeq" id="WP_244348460.1">
    <property type="nucleotide sequence ID" value="NZ_JAFIRA010000001.1"/>
</dbReference>
<organism evidence="11 12">
    <name type="scientific">Thermostichus vulcanus str. 'Rupite'</name>
    <dbReference type="NCBI Taxonomy" id="2813851"/>
    <lineage>
        <taxon>Bacteria</taxon>
        <taxon>Bacillati</taxon>
        <taxon>Cyanobacteriota</taxon>
        <taxon>Cyanophyceae</taxon>
        <taxon>Thermostichales</taxon>
        <taxon>Thermostichaceae</taxon>
        <taxon>Thermostichus</taxon>
    </lineage>
</organism>
<evidence type="ECO:0000313" key="11">
    <source>
        <dbReference type="EMBL" id="MCJ2541466.1"/>
    </source>
</evidence>
<evidence type="ECO:0000256" key="5">
    <source>
        <dbReference type="ARBA" id="ARBA00023136"/>
    </source>
</evidence>
<comment type="subcellular location">
    <subcellularLocation>
        <location evidence="8">Cellular thylakoid membrane</location>
        <topology evidence="8">Peripheral membrane protein</topology>
    </subcellularLocation>
    <subcellularLocation>
        <location evidence="1">Endomembrane system</location>
        <topology evidence="1">Peripheral membrane protein</topology>
    </subcellularLocation>
</comment>
<comment type="similarity">
    <text evidence="2 8 9">Belongs to the ATPase epsilon chain family.</text>
</comment>
<dbReference type="NCBIfam" id="TIGR01216">
    <property type="entry name" value="ATP_synt_epsi"/>
    <property type="match status" value="1"/>
</dbReference>
<dbReference type="Gene3D" id="2.60.15.10">
    <property type="entry name" value="F0F1 ATP synthase delta/epsilon subunit, N-terminal"/>
    <property type="match status" value="1"/>
</dbReference>
<dbReference type="HAMAP" id="MF_00530">
    <property type="entry name" value="ATP_synth_epsil_bac"/>
    <property type="match status" value="1"/>
</dbReference>
<dbReference type="Proteomes" id="UP000830835">
    <property type="component" value="Unassembled WGS sequence"/>
</dbReference>
<comment type="function">
    <text evidence="8">Produces ATP from ADP in the presence of a proton gradient across the membrane.</text>
</comment>
<keyword evidence="8" id="KW-0793">Thylakoid</keyword>
<dbReference type="CDD" id="cd12152">
    <property type="entry name" value="F1-ATPase_delta"/>
    <property type="match status" value="1"/>
</dbReference>
<evidence type="ECO:0000256" key="9">
    <source>
        <dbReference type="RuleBase" id="RU003656"/>
    </source>
</evidence>
<accession>A0ABT0C6T2</accession>
<proteinExistence type="inferred from homology"/>
<feature type="domain" description="ATP synthase F1 complex delta/epsilon subunit N-terminal" evidence="10">
    <location>
        <begin position="3"/>
        <end position="81"/>
    </location>
</feature>
<dbReference type="PANTHER" id="PTHR13822">
    <property type="entry name" value="ATP SYNTHASE DELTA/EPSILON CHAIN"/>
    <property type="match status" value="1"/>
</dbReference>
<gene>
    <name evidence="8" type="primary">atpC</name>
    <name evidence="11" type="ORF">JX360_00860</name>
</gene>
<dbReference type="InterPro" id="IPR036771">
    <property type="entry name" value="ATPsynth_dsu/esu_N"/>
</dbReference>
<evidence type="ECO:0000256" key="7">
    <source>
        <dbReference type="ARBA" id="ARBA00023310"/>
    </source>
</evidence>
<dbReference type="InterPro" id="IPR001469">
    <property type="entry name" value="ATP_synth_F1_dsu/esu"/>
</dbReference>
<keyword evidence="4 8" id="KW-0406">Ion transport</keyword>
<dbReference type="Pfam" id="PF02823">
    <property type="entry name" value="ATP-synt_DE_N"/>
    <property type="match status" value="1"/>
</dbReference>
<evidence type="ECO:0000256" key="6">
    <source>
        <dbReference type="ARBA" id="ARBA00023196"/>
    </source>
</evidence>
<comment type="subunit">
    <text evidence="8 9">F-type ATPases have 2 components, CF(1) - the catalytic core - and CF(0) - the membrane proton channel. CF(1) has five subunits: alpha(3), beta(3), gamma(1), delta(1), epsilon(1). CF(0) has three main subunits: a, b and c.</text>
</comment>